<dbReference type="GO" id="GO:0005524">
    <property type="term" value="F:ATP binding"/>
    <property type="evidence" value="ECO:0007669"/>
    <property type="project" value="UniProtKB-KW"/>
</dbReference>
<keyword evidence="8 10" id="KW-1133">Transmembrane helix</keyword>
<dbReference type="Gene3D" id="3.40.50.300">
    <property type="entry name" value="P-loop containing nucleotide triphosphate hydrolases"/>
    <property type="match status" value="1"/>
</dbReference>
<dbReference type="SUPFAM" id="SSF52540">
    <property type="entry name" value="P-loop containing nucleoside triphosphate hydrolases"/>
    <property type="match status" value="1"/>
</dbReference>
<keyword evidence="4 10" id="KW-0812">Transmembrane</keyword>
<feature type="transmembrane region" description="Helical" evidence="10">
    <location>
        <begin position="403"/>
        <end position="426"/>
    </location>
</feature>
<keyword evidence="6" id="KW-0547">Nucleotide-binding</keyword>
<comment type="subcellular location">
    <subcellularLocation>
        <location evidence="1">Membrane</location>
        <topology evidence="1">Multi-pass membrane protein</topology>
    </subcellularLocation>
</comment>
<feature type="transmembrane region" description="Helical" evidence="10">
    <location>
        <begin position="461"/>
        <end position="480"/>
    </location>
</feature>
<keyword evidence="3" id="KW-0813">Transport</keyword>
<keyword evidence="13" id="KW-1185">Reference proteome</keyword>
<evidence type="ECO:0000256" key="8">
    <source>
        <dbReference type="ARBA" id="ARBA00022989"/>
    </source>
</evidence>
<dbReference type="PROSITE" id="PS00211">
    <property type="entry name" value="ABC_TRANSPORTER_1"/>
    <property type="match status" value="1"/>
</dbReference>
<dbReference type="PANTHER" id="PTHR19229">
    <property type="entry name" value="ATP-BINDING CASSETTE TRANSPORTER SUBFAMILY A ABCA"/>
    <property type="match status" value="1"/>
</dbReference>
<feature type="transmembrane region" description="Helical" evidence="10">
    <location>
        <begin position="433"/>
        <end position="455"/>
    </location>
</feature>
<protein>
    <recommendedName>
        <fullName evidence="11">ABC transporter domain-containing protein</fullName>
    </recommendedName>
</protein>
<proteinExistence type="inferred from homology"/>
<dbReference type="InterPro" id="IPR013525">
    <property type="entry name" value="ABC2_TM"/>
</dbReference>
<dbReference type="Proteomes" id="UP001211065">
    <property type="component" value="Unassembled WGS sequence"/>
</dbReference>
<evidence type="ECO:0000256" key="3">
    <source>
        <dbReference type="ARBA" id="ARBA00022448"/>
    </source>
</evidence>
<evidence type="ECO:0000259" key="11">
    <source>
        <dbReference type="PROSITE" id="PS50893"/>
    </source>
</evidence>
<evidence type="ECO:0000256" key="4">
    <source>
        <dbReference type="ARBA" id="ARBA00022692"/>
    </source>
</evidence>
<dbReference type="PANTHER" id="PTHR19229:SF36">
    <property type="entry name" value="ATP-BINDING CASSETTE SUB-FAMILY A MEMBER 2"/>
    <property type="match status" value="1"/>
</dbReference>
<feature type="transmembrane region" description="Helical" evidence="10">
    <location>
        <begin position="322"/>
        <end position="344"/>
    </location>
</feature>
<dbReference type="Pfam" id="PF00005">
    <property type="entry name" value="ABC_tran"/>
    <property type="match status" value="1"/>
</dbReference>
<dbReference type="PROSITE" id="PS50893">
    <property type="entry name" value="ABC_TRANSPORTER_2"/>
    <property type="match status" value="1"/>
</dbReference>
<dbReference type="GO" id="GO:0140359">
    <property type="term" value="F:ABC-type transporter activity"/>
    <property type="evidence" value="ECO:0007669"/>
    <property type="project" value="InterPro"/>
</dbReference>
<comment type="caution">
    <text evidence="12">The sequence shown here is derived from an EMBL/GenBank/DDBJ whole genome shotgun (WGS) entry which is preliminary data.</text>
</comment>
<feature type="transmembrane region" description="Helical" evidence="10">
    <location>
        <begin position="365"/>
        <end position="391"/>
    </location>
</feature>
<reference evidence="12" key="1">
    <citation type="submission" date="2020-05" db="EMBL/GenBank/DDBJ databases">
        <title>Phylogenomic resolution of chytrid fungi.</title>
        <authorList>
            <person name="Stajich J.E."/>
            <person name="Amses K."/>
            <person name="Simmons R."/>
            <person name="Seto K."/>
            <person name="Myers J."/>
            <person name="Bonds A."/>
            <person name="Quandt C.A."/>
            <person name="Barry K."/>
            <person name="Liu P."/>
            <person name="Grigoriev I."/>
            <person name="Longcore J.E."/>
            <person name="James T.Y."/>
        </authorList>
    </citation>
    <scope>NUCLEOTIDE SEQUENCE</scope>
    <source>
        <strain evidence="12">JEL0476</strain>
    </source>
</reference>
<name>A0AAD5U2D3_9FUNG</name>
<accession>A0AAD5U2D3</accession>
<comment type="similarity">
    <text evidence="2">Belongs to the ABC transporter superfamily. ABCA family.</text>
</comment>
<keyword evidence="9 10" id="KW-0472">Membrane</keyword>
<dbReference type="InterPro" id="IPR003439">
    <property type="entry name" value="ABC_transporter-like_ATP-bd"/>
</dbReference>
<evidence type="ECO:0000256" key="6">
    <source>
        <dbReference type="ARBA" id="ARBA00022741"/>
    </source>
</evidence>
<evidence type="ECO:0000313" key="12">
    <source>
        <dbReference type="EMBL" id="KAJ3221817.1"/>
    </source>
</evidence>
<keyword evidence="7" id="KW-0067">ATP-binding</keyword>
<dbReference type="InterPro" id="IPR026082">
    <property type="entry name" value="ABCA"/>
</dbReference>
<sequence length="912" mass="102277">MFLDPNISLLKGNSIFAATQEMVKALNTYNGNPCVYWFGKKYPNSKLYERPYNATSSFFVKDSTYTPEPNPTWFNLLQSMSNPQSLTPEVLKALRSFQASQLRPWYTYELSGEVDETAIGSLSKEPQFLVPSKEQLMNQNFFSSGNSSTGLLATFEKRYWVDMTSTGTKGFQPVPYFEKINGETNDDIIAKQIQAVIDALSKVDKKPITTSNATTEEITDYYSNLSSIVNKMSYGGISFEKFENAANSYKWTLQIGDDKRISSSSSFPKKGIRQFLLQSQLANGVLRTKNTTSALKSASITQGLRGFPQLYTTEFVFQASSYIGAILFPFGVTFLLPIFVVALVKEKEDRVLVMMKMNGLNSLSYYISHYVTFLILFICSSIVFLISGFIFKLDMFTNTGIDVLILIFFVWGLAQNALVFLFASVFNKSRVALVIVFMITLCGVIVSLSTTQLFSKGTLPFAYFFWPPFAFYRALSLIHTASFTKNLKPYRMEMINPQDEVFTSIIFLLVEAVVYLALAFYFSAVIPSEFGVSRPWHFPISDFWHNVKKKNKVIRPLSIDVLVEDSLQKLEDSDVKAERERVDAGKYEEDCPLVLKHLRKVYAGRSGSGKKVAVRDMTLAVEKGVVLGLLGPNGAGKTTTISMLTGLYKATQGHARLNGFDIKTETDLVYQSIGICPQFDILWDSLTVGEHLYFYTRLKGIPVEDEEKEVKSSLNKVSLGPFEDRLTAGLSGGEKRRLSIAIALIGNPSVVFLDEPTTGLDPEVRRLIWTIISNAREGKTIILTTHSMEEAEALCQRIGIMAKGALRCLANSTRLKELYGSGFKMFFNSKAEDTESASKYVESLLPEGWRKMDAFTTNTSYEFPATDGVLQKLFKELDGQKDNYGIMDWGVSQTTLEEVFLKIISEEDAQAS</sequence>
<gene>
    <name evidence="12" type="ORF">HK099_003073</name>
</gene>
<dbReference type="EMBL" id="JADGJW010000207">
    <property type="protein sequence ID" value="KAJ3221817.1"/>
    <property type="molecule type" value="Genomic_DNA"/>
</dbReference>
<dbReference type="GO" id="GO:0016020">
    <property type="term" value="C:membrane"/>
    <property type="evidence" value="ECO:0007669"/>
    <property type="project" value="UniProtKB-SubCell"/>
</dbReference>
<dbReference type="InterPro" id="IPR027417">
    <property type="entry name" value="P-loop_NTPase"/>
</dbReference>
<dbReference type="GO" id="GO:0005319">
    <property type="term" value="F:lipid transporter activity"/>
    <property type="evidence" value="ECO:0007669"/>
    <property type="project" value="TreeGrafter"/>
</dbReference>
<organism evidence="12 13">
    <name type="scientific">Clydaea vesicula</name>
    <dbReference type="NCBI Taxonomy" id="447962"/>
    <lineage>
        <taxon>Eukaryota</taxon>
        <taxon>Fungi</taxon>
        <taxon>Fungi incertae sedis</taxon>
        <taxon>Chytridiomycota</taxon>
        <taxon>Chytridiomycota incertae sedis</taxon>
        <taxon>Chytridiomycetes</taxon>
        <taxon>Lobulomycetales</taxon>
        <taxon>Lobulomycetaceae</taxon>
        <taxon>Clydaea</taxon>
    </lineage>
</organism>
<dbReference type="AlphaFoldDB" id="A0AAD5U2D3"/>
<dbReference type="SMART" id="SM00382">
    <property type="entry name" value="AAA"/>
    <property type="match status" value="1"/>
</dbReference>
<dbReference type="Pfam" id="PF12698">
    <property type="entry name" value="ABC2_membrane_3"/>
    <property type="match status" value="1"/>
</dbReference>
<evidence type="ECO:0000256" key="10">
    <source>
        <dbReference type="SAM" id="Phobius"/>
    </source>
</evidence>
<evidence type="ECO:0000256" key="9">
    <source>
        <dbReference type="ARBA" id="ARBA00023136"/>
    </source>
</evidence>
<dbReference type="GO" id="GO:0016887">
    <property type="term" value="F:ATP hydrolysis activity"/>
    <property type="evidence" value="ECO:0007669"/>
    <property type="project" value="InterPro"/>
</dbReference>
<evidence type="ECO:0000256" key="7">
    <source>
        <dbReference type="ARBA" id="ARBA00022840"/>
    </source>
</evidence>
<evidence type="ECO:0000313" key="13">
    <source>
        <dbReference type="Proteomes" id="UP001211065"/>
    </source>
</evidence>
<keyword evidence="5" id="KW-0677">Repeat</keyword>
<dbReference type="CDD" id="cd03263">
    <property type="entry name" value="ABC_subfamily_A"/>
    <property type="match status" value="1"/>
</dbReference>
<feature type="domain" description="ABC transporter" evidence="11">
    <location>
        <begin position="593"/>
        <end position="828"/>
    </location>
</feature>
<evidence type="ECO:0000256" key="5">
    <source>
        <dbReference type="ARBA" id="ARBA00022737"/>
    </source>
</evidence>
<dbReference type="InterPro" id="IPR003593">
    <property type="entry name" value="AAA+_ATPase"/>
</dbReference>
<evidence type="ECO:0000256" key="1">
    <source>
        <dbReference type="ARBA" id="ARBA00004141"/>
    </source>
</evidence>
<feature type="transmembrane region" description="Helical" evidence="10">
    <location>
        <begin position="501"/>
        <end position="522"/>
    </location>
</feature>
<dbReference type="InterPro" id="IPR017871">
    <property type="entry name" value="ABC_transporter-like_CS"/>
</dbReference>
<dbReference type="FunFam" id="3.40.50.300:FF:000665">
    <property type="entry name" value="ABC transporter A family member 2"/>
    <property type="match status" value="1"/>
</dbReference>
<evidence type="ECO:0000256" key="2">
    <source>
        <dbReference type="ARBA" id="ARBA00008869"/>
    </source>
</evidence>